<dbReference type="Pfam" id="PF00072">
    <property type="entry name" value="Response_reg"/>
    <property type="match status" value="1"/>
</dbReference>
<dbReference type="SUPFAM" id="SSF52172">
    <property type="entry name" value="CheY-like"/>
    <property type="match status" value="1"/>
</dbReference>
<dbReference type="InterPro" id="IPR007492">
    <property type="entry name" value="LytTR_DNA-bd_dom"/>
</dbReference>
<evidence type="ECO:0000256" key="1">
    <source>
        <dbReference type="PROSITE-ProRule" id="PRU00169"/>
    </source>
</evidence>
<feature type="modified residue" description="4-aspartylphosphate" evidence="1">
    <location>
        <position position="57"/>
    </location>
</feature>
<dbReference type="Gene3D" id="3.40.50.2300">
    <property type="match status" value="1"/>
</dbReference>
<keyword evidence="1" id="KW-0597">Phosphoprotein</keyword>
<feature type="domain" description="HTH LytTR-type" evidence="3">
    <location>
        <begin position="132"/>
        <end position="230"/>
    </location>
</feature>
<dbReference type="PANTHER" id="PTHR37299">
    <property type="entry name" value="TRANSCRIPTIONAL REGULATOR-RELATED"/>
    <property type="match status" value="1"/>
</dbReference>
<dbReference type="EMBL" id="SNWM01000004">
    <property type="protein sequence ID" value="TDO20886.1"/>
    <property type="molecule type" value="Genomic_DNA"/>
</dbReference>
<dbReference type="Gene3D" id="2.40.50.1020">
    <property type="entry name" value="LytTr DNA-binding domain"/>
    <property type="match status" value="1"/>
</dbReference>
<dbReference type="InterPro" id="IPR001789">
    <property type="entry name" value="Sig_transdc_resp-reg_receiver"/>
</dbReference>
<dbReference type="SMART" id="SM00448">
    <property type="entry name" value="REC"/>
    <property type="match status" value="1"/>
</dbReference>
<gene>
    <name evidence="4" type="ORF">CLV32_3521</name>
</gene>
<keyword evidence="5" id="KW-1185">Reference proteome</keyword>
<dbReference type="OrthoDB" id="2168082at2"/>
<evidence type="ECO:0000313" key="4">
    <source>
        <dbReference type="EMBL" id="TDO20886.1"/>
    </source>
</evidence>
<feature type="domain" description="Response regulatory" evidence="2">
    <location>
        <begin position="5"/>
        <end position="117"/>
    </location>
</feature>
<reference evidence="4 5" key="1">
    <citation type="submission" date="2019-03" db="EMBL/GenBank/DDBJ databases">
        <title>Genomic Encyclopedia of Archaeal and Bacterial Type Strains, Phase II (KMG-II): from individual species to whole genera.</title>
        <authorList>
            <person name="Goeker M."/>
        </authorList>
    </citation>
    <scope>NUCLEOTIDE SEQUENCE [LARGE SCALE GENOMIC DNA]</scope>
    <source>
        <strain evidence="4 5">DSM 19034</strain>
    </source>
</reference>
<evidence type="ECO:0000313" key="5">
    <source>
        <dbReference type="Proteomes" id="UP000295499"/>
    </source>
</evidence>
<organism evidence="4 5">
    <name type="scientific">Pedobacter duraquae</name>
    <dbReference type="NCBI Taxonomy" id="425511"/>
    <lineage>
        <taxon>Bacteria</taxon>
        <taxon>Pseudomonadati</taxon>
        <taxon>Bacteroidota</taxon>
        <taxon>Sphingobacteriia</taxon>
        <taxon>Sphingobacteriales</taxon>
        <taxon>Sphingobacteriaceae</taxon>
        <taxon>Pedobacter</taxon>
    </lineage>
</organism>
<sequence length="233" mass="26819">MNLYKVIVVDDESLAVDVITHHLSRFPNFEVVETFTDSVEAFKFLKEGHHVDLVFTDIAMPDISGIELVKLCMTSSRFIMTTSFSQYAVESFDLEVIDYLLKPIPFERFCKAIARFESLKNIPGKVIAEPSFFVKEGDEFIKILVKDIDYIEGLKDYVKIIIGNNYCLALKSLKSIEDVLRPHKFMRIHKSYIVPLTKISQYNGKYVIINSSEVPVGNNYRENLKAYLNNNKL</sequence>
<dbReference type="PROSITE" id="PS50930">
    <property type="entry name" value="HTH_LYTTR"/>
    <property type="match status" value="1"/>
</dbReference>
<dbReference type="Proteomes" id="UP000295499">
    <property type="component" value="Unassembled WGS sequence"/>
</dbReference>
<comment type="caution">
    <text evidence="4">The sequence shown here is derived from an EMBL/GenBank/DDBJ whole genome shotgun (WGS) entry which is preliminary data.</text>
</comment>
<evidence type="ECO:0000259" key="3">
    <source>
        <dbReference type="PROSITE" id="PS50930"/>
    </source>
</evidence>
<dbReference type="PANTHER" id="PTHR37299:SF1">
    <property type="entry name" value="STAGE 0 SPORULATION PROTEIN A HOMOLOG"/>
    <property type="match status" value="1"/>
</dbReference>
<protein>
    <submittedName>
        <fullName evidence="4">LytTR family two component transcriptional regulator</fullName>
    </submittedName>
</protein>
<dbReference type="RefSeq" id="WP_133557742.1">
    <property type="nucleotide sequence ID" value="NZ_SNWM01000004.1"/>
</dbReference>
<dbReference type="GO" id="GO:0000156">
    <property type="term" value="F:phosphorelay response regulator activity"/>
    <property type="evidence" value="ECO:0007669"/>
    <property type="project" value="InterPro"/>
</dbReference>
<dbReference type="AlphaFoldDB" id="A0A4R6IGD4"/>
<evidence type="ECO:0000259" key="2">
    <source>
        <dbReference type="PROSITE" id="PS50110"/>
    </source>
</evidence>
<dbReference type="SMART" id="SM00850">
    <property type="entry name" value="LytTR"/>
    <property type="match status" value="1"/>
</dbReference>
<proteinExistence type="predicted"/>
<accession>A0A4R6IGD4</accession>
<name>A0A4R6IGD4_9SPHI</name>
<dbReference type="InterPro" id="IPR011006">
    <property type="entry name" value="CheY-like_superfamily"/>
</dbReference>
<dbReference type="Pfam" id="PF04397">
    <property type="entry name" value="LytTR"/>
    <property type="match status" value="1"/>
</dbReference>
<dbReference type="InterPro" id="IPR046947">
    <property type="entry name" value="LytR-like"/>
</dbReference>
<dbReference type="PROSITE" id="PS50110">
    <property type="entry name" value="RESPONSE_REGULATORY"/>
    <property type="match status" value="1"/>
</dbReference>
<dbReference type="GO" id="GO:0003677">
    <property type="term" value="F:DNA binding"/>
    <property type="evidence" value="ECO:0007669"/>
    <property type="project" value="InterPro"/>
</dbReference>